<dbReference type="AlphaFoldDB" id="A0A7J3X6X7"/>
<gene>
    <name evidence="2" type="ORF">ENM88_04345</name>
</gene>
<dbReference type="Gene3D" id="2.60.40.10">
    <property type="entry name" value="Immunoglobulins"/>
    <property type="match status" value="1"/>
</dbReference>
<dbReference type="EMBL" id="DRZM01000136">
    <property type="protein sequence ID" value="HHP04963.1"/>
    <property type="molecule type" value="Genomic_DNA"/>
</dbReference>
<proteinExistence type="predicted"/>
<keyword evidence="1" id="KW-1133">Transmembrane helix</keyword>
<keyword evidence="1" id="KW-0472">Membrane</keyword>
<evidence type="ECO:0000313" key="2">
    <source>
        <dbReference type="EMBL" id="HHP04963.1"/>
    </source>
</evidence>
<comment type="caution">
    <text evidence="2">The sequence shown here is derived from an EMBL/GenBank/DDBJ whole genome shotgun (WGS) entry which is preliminary data.</text>
</comment>
<sequence length="181" mass="18646">MRALLLLALAAALLPLLSAQPSALLVITPSTSSLNLSSGEVAPLAFVVQNVGGETAANVTVTLVASGCVQLLGWNNTWVKNLTAALGSIAPGSAKRLTVPVRCQDGKGSVIVTAFGDNTDPAFTSVEISAVSRGNMFPALLPLAAAAALAALAYALARIRREGMEAARRGSSRKAVQRRRR</sequence>
<protein>
    <recommendedName>
        <fullName evidence="3">CARDB domain-containing protein</fullName>
    </recommendedName>
</protein>
<keyword evidence="1" id="KW-0812">Transmembrane</keyword>
<accession>A0A7J3X6X7</accession>
<dbReference type="InterPro" id="IPR013783">
    <property type="entry name" value="Ig-like_fold"/>
</dbReference>
<name>A0A7J3X6X7_THEPE</name>
<feature type="transmembrane region" description="Helical" evidence="1">
    <location>
        <begin position="139"/>
        <end position="159"/>
    </location>
</feature>
<organism evidence="2">
    <name type="scientific">Thermofilum pendens</name>
    <dbReference type="NCBI Taxonomy" id="2269"/>
    <lineage>
        <taxon>Archaea</taxon>
        <taxon>Thermoproteota</taxon>
        <taxon>Thermoprotei</taxon>
        <taxon>Thermofilales</taxon>
        <taxon>Thermofilaceae</taxon>
        <taxon>Thermofilum</taxon>
    </lineage>
</organism>
<reference evidence="2" key="1">
    <citation type="journal article" date="2020" name="mSystems">
        <title>Genome- and Community-Level Interaction Insights into Carbon Utilization and Element Cycling Functions of Hydrothermarchaeota in Hydrothermal Sediment.</title>
        <authorList>
            <person name="Zhou Z."/>
            <person name="Liu Y."/>
            <person name="Xu W."/>
            <person name="Pan J."/>
            <person name="Luo Z.H."/>
            <person name="Li M."/>
        </authorList>
    </citation>
    <scope>NUCLEOTIDE SEQUENCE [LARGE SCALE GENOMIC DNA]</scope>
    <source>
        <strain evidence="2">SpSt-1125</strain>
    </source>
</reference>
<evidence type="ECO:0000256" key="1">
    <source>
        <dbReference type="SAM" id="Phobius"/>
    </source>
</evidence>
<evidence type="ECO:0008006" key="3">
    <source>
        <dbReference type="Google" id="ProtNLM"/>
    </source>
</evidence>